<organism evidence="1 2">
    <name type="scientific">Bacillus pumilus (strain SAFR-032)</name>
    <dbReference type="NCBI Taxonomy" id="315750"/>
    <lineage>
        <taxon>Bacteria</taxon>
        <taxon>Bacillati</taxon>
        <taxon>Bacillota</taxon>
        <taxon>Bacilli</taxon>
        <taxon>Bacillales</taxon>
        <taxon>Bacillaceae</taxon>
        <taxon>Bacillus</taxon>
    </lineage>
</organism>
<keyword evidence="2" id="KW-1185">Reference proteome</keyword>
<reference evidence="1 2" key="3">
    <citation type="journal article" date="2013" name="PLoS ONE">
        <title>Candidate genes that may be responsible for the unusual resistances exhibited by Bacillus pumilus SAFR-032 spores.</title>
        <authorList>
            <person name="Tirumalai M.R."/>
            <person name="Rastogi R."/>
            <person name="Zamani N."/>
            <person name="O'Bryant Williams E."/>
            <person name="Allen S."/>
            <person name="Diouf F."/>
            <person name="Kwende S."/>
            <person name="Weinstock G.M."/>
            <person name="Venkateswaran K.J."/>
            <person name="Fox G.E."/>
        </authorList>
    </citation>
    <scope>NUCLEOTIDE SEQUENCE [LARGE SCALE GENOMIC DNA]</scope>
    <source>
        <strain evidence="1 2">SAFR-032</strain>
    </source>
</reference>
<accession>A8F9W0</accession>
<dbReference type="Proteomes" id="UP000001355">
    <property type="component" value="Chromosome"/>
</dbReference>
<protein>
    <submittedName>
        <fullName evidence="1">Uncharacterized protein</fullName>
    </submittedName>
</protein>
<dbReference type="EMBL" id="CP000813">
    <property type="protein sequence ID" value="ABV61027.1"/>
    <property type="molecule type" value="Genomic_DNA"/>
</dbReference>
<proteinExistence type="predicted"/>
<gene>
    <name evidence="1" type="ordered locus">BPUM_0330</name>
</gene>
<sequence>MIGSLCQKKQAKSLAACFDVLAFTIRKKSFLK</sequence>
<reference evidence="1 2" key="1">
    <citation type="journal article" date="2007" name="PLoS ONE">
        <title>Paradoxical DNA repair and peroxide resistance gene conservation in Bacillus pumilus SAFR-032.</title>
        <authorList>
            <person name="Gioia J."/>
            <person name="Yerrapragada S."/>
            <person name="Qin X."/>
            <person name="Jiang H."/>
            <person name="Igboeli O.C."/>
            <person name="Muzny D."/>
            <person name="Dugan-Rocha S."/>
            <person name="Ding Y."/>
            <person name="Hawes A."/>
            <person name="Liu W."/>
            <person name="Perez L."/>
            <person name="Kovar C."/>
            <person name="Dinh H."/>
            <person name="Lee S."/>
            <person name="Nazareth L."/>
            <person name="Blyth P."/>
            <person name="Holder M."/>
            <person name="Buhay C."/>
            <person name="Tirumalai M.R."/>
            <person name="Liu Y."/>
            <person name="Dasgupta I."/>
            <person name="Bokhetache L."/>
            <person name="Fujita M."/>
            <person name="Karouia F."/>
            <person name="Eswara Moorthy P."/>
            <person name="Siefert J."/>
            <person name="Uzman A."/>
            <person name="Buzumbo P."/>
            <person name="Verma A."/>
            <person name="Zwiya H."/>
            <person name="McWilliams B.D."/>
            <person name="Olowu A."/>
            <person name="Clinkenbeard K.D."/>
            <person name="Newcombe D."/>
            <person name="Golebiewski L."/>
            <person name="Petrosino J.F."/>
            <person name="Nicholson W.L."/>
            <person name="Fox G.E."/>
            <person name="Venkateswaran K."/>
            <person name="Highlander S.K."/>
            <person name="Weinstock G.M."/>
        </authorList>
    </citation>
    <scope>NUCLEOTIDE SEQUENCE [LARGE SCALE GENOMIC DNA]</scope>
    <source>
        <strain evidence="1 2">SAFR-032</strain>
    </source>
</reference>
<dbReference type="STRING" id="315750.BPUM_0330"/>
<dbReference type="KEGG" id="bpu:BPUM_0330"/>
<reference evidence="1 2" key="2">
    <citation type="journal article" date="2013" name="Extremophiles">
        <title>An ICEBs1-like element may be associated with the extreme radiation and desiccation resistance of Bacillus pumilus SAFR-032 spores.</title>
        <authorList>
            <person name="Tirumalai M.R."/>
            <person name="Fox G.E."/>
        </authorList>
    </citation>
    <scope>NUCLEOTIDE SEQUENCE [LARGE SCALE GENOMIC DNA]</scope>
    <source>
        <strain evidence="1 2">SAFR-032</strain>
    </source>
</reference>
<dbReference type="AlphaFoldDB" id="A8F9W0"/>
<dbReference type="HOGENOM" id="CLU_3388092_0_0_9"/>
<name>A8F9W0_BACP2</name>
<evidence type="ECO:0000313" key="2">
    <source>
        <dbReference type="Proteomes" id="UP000001355"/>
    </source>
</evidence>
<evidence type="ECO:0000313" key="1">
    <source>
        <dbReference type="EMBL" id="ABV61027.1"/>
    </source>
</evidence>